<gene>
    <name evidence="2" type="ORF">BJ987_003490</name>
</gene>
<proteinExistence type="predicted"/>
<evidence type="ECO:0000256" key="1">
    <source>
        <dbReference type="SAM" id="MobiDB-lite"/>
    </source>
</evidence>
<accession>A0ABS4QFW1</accession>
<keyword evidence="3" id="KW-1185">Reference proteome</keyword>
<dbReference type="Proteomes" id="UP001519325">
    <property type="component" value="Unassembled WGS sequence"/>
</dbReference>
<dbReference type="EMBL" id="JAGGMR010000001">
    <property type="protein sequence ID" value="MBP2190589.1"/>
    <property type="molecule type" value="Genomic_DNA"/>
</dbReference>
<feature type="compositionally biased region" description="Basic and acidic residues" evidence="1">
    <location>
        <begin position="169"/>
        <end position="179"/>
    </location>
</feature>
<dbReference type="RefSeq" id="WP_245366008.1">
    <property type="nucleotide sequence ID" value="NZ_JAGGMR010000001.1"/>
</dbReference>
<feature type="region of interest" description="Disordered" evidence="1">
    <location>
        <begin position="57"/>
        <end position="80"/>
    </location>
</feature>
<name>A0ABS4QFW1_9NOCA</name>
<reference evidence="2 3" key="1">
    <citation type="submission" date="2021-03" db="EMBL/GenBank/DDBJ databases">
        <title>Sequencing the genomes of 1000 actinobacteria strains.</title>
        <authorList>
            <person name="Klenk H.-P."/>
        </authorList>
    </citation>
    <scope>NUCLEOTIDE SEQUENCE [LARGE SCALE GENOMIC DNA]</scope>
    <source>
        <strain evidence="2 3">DSM 45516</strain>
    </source>
</reference>
<sequence>MTDDKSREQAATPIPVEQMFGALDDLLTQNLPEHHYNVEAGLARLKATLELDSPSITASAGSGTLREGSSSITSSITPESAWRDAETGTWHLSWLPDRPLTREQARAGMELDELLSDTDSVHNRTVHDRIAALAGQLDMLWQQAVILLSKRYIERHEDESPAAGPGGIPRKERLDQWHG</sequence>
<feature type="region of interest" description="Disordered" evidence="1">
    <location>
        <begin position="157"/>
        <end position="179"/>
    </location>
</feature>
<evidence type="ECO:0008006" key="4">
    <source>
        <dbReference type="Google" id="ProtNLM"/>
    </source>
</evidence>
<comment type="caution">
    <text evidence="2">The sequence shown here is derived from an EMBL/GenBank/DDBJ whole genome shotgun (WGS) entry which is preliminary data.</text>
</comment>
<evidence type="ECO:0000313" key="3">
    <source>
        <dbReference type="Proteomes" id="UP001519325"/>
    </source>
</evidence>
<organism evidence="2 3">
    <name type="scientific">Nocardia goodfellowii</name>
    <dbReference type="NCBI Taxonomy" id="882446"/>
    <lineage>
        <taxon>Bacteria</taxon>
        <taxon>Bacillati</taxon>
        <taxon>Actinomycetota</taxon>
        <taxon>Actinomycetes</taxon>
        <taxon>Mycobacteriales</taxon>
        <taxon>Nocardiaceae</taxon>
        <taxon>Nocardia</taxon>
    </lineage>
</organism>
<protein>
    <recommendedName>
        <fullName evidence="4">DUF2017 domain-containing protein</fullName>
    </recommendedName>
</protein>
<evidence type="ECO:0000313" key="2">
    <source>
        <dbReference type="EMBL" id="MBP2190589.1"/>
    </source>
</evidence>